<evidence type="ECO:0000256" key="5">
    <source>
        <dbReference type="ARBA" id="ARBA00023242"/>
    </source>
</evidence>
<dbReference type="PANTHER" id="PTHR11953:SF1">
    <property type="entry name" value="EXOSOME COMPLEX COMPONENT RRP46"/>
    <property type="match status" value="1"/>
</dbReference>
<comment type="similarity">
    <text evidence="2">Belongs to the RNase PH family.</text>
</comment>
<evidence type="ECO:0000313" key="8">
    <source>
        <dbReference type="Proteomes" id="UP000187209"/>
    </source>
</evidence>
<keyword evidence="8" id="KW-1185">Reference proteome</keyword>
<evidence type="ECO:0000256" key="1">
    <source>
        <dbReference type="ARBA" id="ARBA00004123"/>
    </source>
</evidence>
<comment type="subcellular location">
    <subcellularLocation>
        <location evidence="1">Nucleus</location>
    </subcellularLocation>
</comment>
<dbReference type="OrthoDB" id="10435953at2759"/>
<dbReference type="GO" id="GO:0003723">
    <property type="term" value="F:RNA binding"/>
    <property type="evidence" value="ECO:0007669"/>
    <property type="project" value="TreeGrafter"/>
</dbReference>
<dbReference type="InterPro" id="IPR001247">
    <property type="entry name" value="ExoRNase_PH_dom1"/>
</dbReference>
<evidence type="ECO:0000313" key="7">
    <source>
        <dbReference type="EMBL" id="OMJ65712.1"/>
    </source>
</evidence>
<reference evidence="7 8" key="1">
    <citation type="submission" date="2016-11" db="EMBL/GenBank/DDBJ databases">
        <title>The macronuclear genome of Stentor coeruleus: a giant cell with tiny introns.</title>
        <authorList>
            <person name="Slabodnick M."/>
            <person name="Ruby J.G."/>
            <person name="Reiff S.B."/>
            <person name="Swart E.C."/>
            <person name="Gosai S."/>
            <person name="Prabakaran S."/>
            <person name="Witkowska E."/>
            <person name="Larue G.E."/>
            <person name="Fisher S."/>
            <person name="Freeman R.M."/>
            <person name="Gunawardena J."/>
            <person name="Chu W."/>
            <person name="Stover N.A."/>
            <person name="Gregory B.D."/>
            <person name="Nowacki M."/>
            <person name="Derisi J."/>
            <person name="Roy S.W."/>
            <person name="Marshall W.F."/>
            <person name="Sood P."/>
        </authorList>
    </citation>
    <scope>NUCLEOTIDE SEQUENCE [LARGE SCALE GENOMIC DNA]</scope>
    <source>
        <strain evidence="7">WM001</strain>
    </source>
</reference>
<dbReference type="Pfam" id="PF01138">
    <property type="entry name" value="RNase_PH"/>
    <property type="match status" value="1"/>
</dbReference>
<evidence type="ECO:0000256" key="2">
    <source>
        <dbReference type="ARBA" id="ARBA00006678"/>
    </source>
</evidence>
<dbReference type="GO" id="GO:0005730">
    <property type="term" value="C:nucleolus"/>
    <property type="evidence" value="ECO:0007669"/>
    <property type="project" value="TreeGrafter"/>
</dbReference>
<evidence type="ECO:0000256" key="4">
    <source>
        <dbReference type="ARBA" id="ARBA00022835"/>
    </source>
</evidence>
<dbReference type="SUPFAM" id="SSF54211">
    <property type="entry name" value="Ribosomal protein S5 domain 2-like"/>
    <property type="match status" value="1"/>
</dbReference>
<dbReference type="InterPro" id="IPR027408">
    <property type="entry name" value="PNPase/RNase_PH_dom_sf"/>
</dbReference>
<dbReference type="GO" id="GO:0000177">
    <property type="term" value="C:cytoplasmic exosome (RNase complex)"/>
    <property type="evidence" value="ECO:0007669"/>
    <property type="project" value="TreeGrafter"/>
</dbReference>
<keyword evidence="3" id="KW-0698">rRNA processing</keyword>
<dbReference type="GO" id="GO:0071051">
    <property type="term" value="P:poly(A)-dependent snoRNA 3'-end processing"/>
    <property type="evidence" value="ECO:0007669"/>
    <property type="project" value="TreeGrafter"/>
</dbReference>
<dbReference type="EMBL" id="MPUH01001983">
    <property type="protein sequence ID" value="OMJ65712.1"/>
    <property type="molecule type" value="Genomic_DNA"/>
</dbReference>
<dbReference type="AlphaFoldDB" id="A0A1R2AMH3"/>
<gene>
    <name evidence="7" type="ORF">SteCoe_37748</name>
</gene>
<comment type="caution">
    <text evidence="7">The sequence shown here is derived from an EMBL/GenBank/DDBJ whole genome shotgun (WGS) entry which is preliminary data.</text>
</comment>
<keyword evidence="4" id="KW-0271">Exosome</keyword>
<dbReference type="GO" id="GO:0000176">
    <property type="term" value="C:nuclear exosome (RNase complex)"/>
    <property type="evidence" value="ECO:0007669"/>
    <property type="project" value="TreeGrafter"/>
</dbReference>
<proteinExistence type="inferred from homology"/>
<dbReference type="GO" id="GO:0006364">
    <property type="term" value="P:rRNA processing"/>
    <property type="evidence" value="ECO:0007669"/>
    <property type="project" value="UniProtKB-KW"/>
</dbReference>
<dbReference type="GO" id="GO:0034475">
    <property type="term" value="P:U4 snRNA 3'-end processing"/>
    <property type="evidence" value="ECO:0007669"/>
    <property type="project" value="TreeGrafter"/>
</dbReference>
<sequence>MKPSNLVEKGWATMGYSRMSNCNSEVLAAVYGPFESRNSQKSDYSKCIVEVVISDMHSSKEFEQTEKVLSEFFASVVDIEKYPYMTIVVNYQIFSKDMTIVSTLINAGYSAIIQANLELKCRIVAKDFVNEELKLTLAIVPFSDFILLSLCEGPMDFEYYQQCVKSLENEKQIII</sequence>
<evidence type="ECO:0000259" key="6">
    <source>
        <dbReference type="Pfam" id="PF01138"/>
    </source>
</evidence>
<dbReference type="GO" id="GO:0071028">
    <property type="term" value="P:nuclear mRNA surveillance"/>
    <property type="evidence" value="ECO:0007669"/>
    <property type="project" value="TreeGrafter"/>
</dbReference>
<dbReference type="Gene3D" id="3.30.230.70">
    <property type="entry name" value="GHMP Kinase, N-terminal domain"/>
    <property type="match status" value="1"/>
</dbReference>
<dbReference type="InterPro" id="IPR050080">
    <property type="entry name" value="RNase_PH"/>
</dbReference>
<keyword evidence="5" id="KW-0539">Nucleus</keyword>
<feature type="domain" description="Exoribonuclease phosphorolytic" evidence="6">
    <location>
        <begin position="22"/>
        <end position="117"/>
    </location>
</feature>
<accession>A0A1R2AMH3</accession>
<dbReference type="Proteomes" id="UP000187209">
    <property type="component" value="Unassembled WGS sequence"/>
</dbReference>
<dbReference type="InterPro" id="IPR020568">
    <property type="entry name" value="Ribosomal_Su5_D2-typ_SF"/>
</dbReference>
<dbReference type="GO" id="GO:0016075">
    <property type="term" value="P:rRNA catabolic process"/>
    <property type="evidence" value="ECO:0007669"/>
    <property type="project" value="TreeGrafter"/>
</dbReference>
<name>A0A1R2AMH3_9CILI</name>
<organism evidence="7 8">
    <name type="scientific">Stentor coeruleus</name>
    <dbReference type="NCBI Taxonomy" id="5963"/>
    <lineage>
        <taxon>Eukaryota</taxon>
        <taxon>Sar</taxon>
        <taxon>Alveolata</taxon>
        <taxon>Ciliophora</taxon>
        <taxon>Postciliodesmatophora</taxon>
        <taxon>Heterotrichea</taxon>
        <taxon>Heterotrichida</taxon>
        <taxon>Stentoridae</taxon>
        <taxon>Stentor</taxon>
    </lineage>
</organism>
<protein>
    <recommendedName>
        <fullName evidence="6">Exoribonuclease phosphorolytic domain-containing protein</fullName>
    </recommendedName>
</protein>
<evidence type="ECO:0000256" key="3">
    <source>
        <dbReference type="ARBA" id="ARBA00022552"/>
    </source>
</evidence>
<dbReference type="PANTHER" id="PTHR11953">
    <property type="entry name" value="EXOSOME COMPLEX COMPONENT"/>
    <property type="match status" value="1"/>
</dbReference>